<accession>A0A1E3QVS4</accession>
<dbReference type="EMBL" id="KV454427">
    <property type="protein sequence ID" value="ODQ81765.1"/>
    <property type="molecule type" value="Genomic_DNA"/>
</dbReference>
<dbReference type="PANTHER" id="PTHR24324">
    <property type="entry name" value="HOMEOBOX PROTEIN HHEX"/>
    <property type="match status" value="1"/>
</dbReference>
<keyword evidence="2 4" id="KW-0371">Homeobox</keyword>
<dbReference type="GO" id="GO:0030154">
    <property type="term" value="P:cell differentiation"/>
    <property type="evidence" value="ECO:0007669"/>
    <property type="project" value="TreeGrafter"/>
</dbReference>
<evidence type="ECO:0000256" key="4">
    <source>
        <dbReference type="PROSITE-ProRule" id="PRU00108"/>
    </source>
</evidence>
<dbReference type="AlphaFoldDB" id="A0A1E3QVS4"/>
<keyword evidence="3 4" id="KW-0539">Nucleus</keyword>
<dbReference type="GO" id="GO:0000981">
    <property type="term" value="F:DNA-binding transcription factor activity, RNA polymerase II-specific"/>
    <property type="evidence" value="ECO:0007669"/>
    <property type="project" value="InterPro"/>
</dbReference>
<evidence type="ECO:0000256" key="5">
    <source>
        <dbReference type="RuleBase" id="RU000682"/>
    </source>
</evidence>
<dbReference type="RefSeq" id="XP_018987093.1">
    <property type="nucleotide sequence ID" value="XM_019128003.1"/>
</dbReference>
<dbReference type="InterPro" id="IPR009057">
    <property type="entry name" value="Homeodomain-like_sf"/>
</dbReference>
<dbReference type="GO" id="GO:0000978">
    <property type="term" value="F:RNA polymerase II cis-regulatory region sequence-specific DNA binding"/>
    <property type="evidence" value="ECO:0007669"/>
    <property type="project" value="TreeGrafter"/>
</dbReference>
<reference evidence="9" key="1">
    <citation type="submission" date="2016-05" db="EMBL/GenBank/DDBJ databases">
        <title>Comparative genomics of biotechnologically important yeasts.</title>
        <authorList>
            <consortium name="DOE Joint Genome Institute"/>
            <person name="Riley R."/>
            <person name="Haridas S."/>
            <person name="Wolfe K.H."/>
            <person name="Lopes M.R."/>
            <person name="Hittinger C.T."/>
            <person name="Goker M."/>
            <person name="Salamov A."/>
            <person name="Wisecaver J."/>
            <person name="Long T.M."/>
            <person name="Aerts A.L."/>
            <person name="Barry K."/>
            <person name="Choi C."/>
            <person name="Clum A."/>
            <person name="Coughlan A.Y."/>
            <person name="Deshpande S."/>
            <person name="Douglass A.P."/>
            <person name="Hanson S.J."/>
            <person name="Klenk H.-P."/>
            <person name="Labutti K."/>
            <person name="Lapidus A."/>
            <person name="Lindquist E."/>
            <person name="Lipzen A."/>
            <person name="Meier-Kolthoff J.P."/>
            <person name="Ohm R.A."/>
            <person name="Otillar R.P."/>
            <person name="Pangilinan J."/>
            <person name="Peng Y."/>
            <person name="Rokas A."/>
            <person name="Rosa C.A."/>
            <person name="Scheuner C."/>
            <person name="Sibirny A.A."/>
            <person name="Slot J.C."/>
            <person name="Stielow J.B."/>
            <person name="Sun H."/>
            <person name="Kurtzman C.P."/>
            <person name="Blackwell M."/>
            <person name="Grigoriev I.V."/>
            <person name="Jeffries T.W."/>
        </authorList>
    </citation>
    <scope>NUCLEOTIDE SEQUENCE [LARGE SCALE GENOMIC DNA]</scope>
    <source>
        <strain evidence="9">NRRL Y-12698</strain>
    </source>
</reference>
<evidence type="ECO:0000256" key="2">
    <source>
        <dbReference type="ARBA" id="ARBA00023155"/>
    </source>
</evidence>
<organism evidence="8 9">
    <name type="scientific">Babjeviella inositovora NRRL Y-12698</name>
    <dbReference type="NCBI Taxonomy" id="984486"/>
    <lineage>
        <taxon>Eukaryota</taxon>
        <taxon>Fungi</taxon>
        <taxon>Dikarya</taxon>
        <taxon>Ascomycota</taxon>
        <taxon>Saccharomycotina</taxon>
        <taxon>Pichiomycetes</taxon>
        <taxon>Serinales incertae sedis</taxon>
        <taxon>Babjeviella</taxon>
    </lineage>
</organism>
<dbReference type="GO" id="GO:0005634">
    <property type="term" value="C:nucleus"/>
    <property type="evidence" value="ECO:0007669"/>
    <property type="project" value="UniProtKB-SubCell"/>
</dbReference>
<dbReference type="Pfam" id="PF00046">
    <property type="entry name" value="Homeodomain"/>
    <property type="match status" value="1"/>
</dbReference>
<evidence type="ECO:0000256" key="6">
    <source>
        <dbReference type="SAM" id="MobiDB-lite"/>
    </source>
</evidence>
<comment type="subcellular location">
    <subcellularLocation>
        <location evidence="4 5">Nucleus</location>
    </subcellularLocation>
</comment>
<dbReference type="GeneID" id="30145856"/>
<dbReference type="PROSITE" id="PS50071">
    <property type="entry name" value="HOMEOBOX_2"/>
    <property type="match status" value="1"/>
</dbReference>
<evidence type="ECO:0000313" key="8">
    <source>
        <dbReference type="EMBL" id="ODQ81765.1"/>
    </source>
</evidence>
<feature type="region of interest" description="Disordered" evidence="6">
    <location>
        <begin position="1"/>
        <end position="80"/>
    </location>
</feature>
<gene>
    <name evidence="8" type="ORF">BABINDRAFT_160006</name>
</gene>
<evidence type="ECO:0000259" key="7">
    <source>
        <dbReference type="PROSITE" id="PS50071"/>
    </source>
</evidence>
<dbReference type="CDD" id="cd00086">
    <property type="entry name" value="homeodomain"/>
    <property type="match status" value="1"/>
</dbReference>
<feature type="compositionally biased region" description="Low complexity" evidence="6">
    <location>
        <begin position="46"/>
        <end position="70"/>
    </location>
</feature>
<dbReference type="InterPro" id="IPR001356">
    <property type="entry name" value="HD"/>
</dbReference>
<keyword evidence="9" id="KW-1185">Reference proteome</keyword>
<name>A0A1E3QVS4_9ASCO</name>
<feature type="compositionally biased region" description="Polar residues" evidence="6">
    <location>
        <begin position="393"/>
        <end position="404"/>
    </location>
</feature>
<feature type="region of interest" description="Disordered" evidence="6">
    <location>
        <begin position="383"/>
        <end position="404"/>
    </location>
</feature>
<dbReference type="PROSITE" id="PS00027">
    <property type="entry name" value="HOMEOBOX_1"/>
    <property type="match status" value="1"/>
</dbReference>
<feature type="compositionally biased region" description="Polar residues" evidence="6">
    <location>
        <begin position="19"/>
        <end position="43"/>
    </location>
</feature>
<evidence type="ECO:0000313" key="9">
    <source>
        <dbReference type="Proteomes" id="UP000094336"/>
    </source>
</evidence>
<feature type="region of interest" description="Disordered" evidence="6">
    <location>
        <begin position="421"/>
        <end position="519"/>
    </location>
</feature>
<dbReference type="SUPFAM" id="SSF46689">
    <property type="entry name" value="Homeodomain-like"/>
    <property type="match status" value="1"/>
</dbReference>
<feature type="DNA-binding region" description="Homeobox" evidence="4">
    <location>
        <begin position="212"/>
        <end position="271"/>
    </location>
</feature>
<evidence type="ECO:0000256" key="3">
    <source>
        <dbReference type="ARBA" id="ARBA00023242"/>
    </source>
</evidence>
<feature type="compositionally biased region" description="Basic residues" evidence="6">
    <location>
        <begin position="476"/>
        <end position="486"/>
    </location>
</feature>
<evidence type="ECO:0000256" key="1">
    <source>
        <dbReference type="ARBA" id="ARBA00023125"/>
    </source>
</evidence>
<protein>
    <recommendedName>
        <fullName evidence="7">Homeobox domain-containing protein</fullName>
    </recommendedName>
</protein>
<keyword evidence="1 4" id="KW-0238">DNA-binding</keyword>
<dbReference type="InterPro" id="IPR017970">
    <property type="entry name" value="Homeobox_CS"/>
</dbReference>
<feature type="compositionally biased region" description="Basic and acidic residues" evidence="6">
    <location>
        <begin position="506"/>
        <end position="519"/>
    </location>
</feature>
<dbReference type="InterPro" id="IPR051000">
    <property type="entry name" value="Homeobox_DNA-bind_prot"/>
</dbReference>
<proteinExistence type="predicted"/>
<feature type="domain" description="Homeobox" evidence="7">
    <location>
        <begin position="210"/>
        <end position="270"/>
    </location>
</feature>
<dbReference type="PANTHER" id="PTHR24324:SF9">
    <property type="entry name" value="HOMEOBOX DOMAIN-CONTAINING PROTEIN"/>
    <property type="match status" value="1"/>
</dbReference>
<feature type="compositionally biased region" description="Polar residues" evidence="6">
    <location>
        <begin position="319"/>
        <end position="344"/>
    </location>
</feature>
<dbReference type="STRING" id="984486.A0A1E3QVS4"/>
<dbReference type="Proteomes" id="UP000094336">
    <property type="component" value="Unassembled WGS sequence"/>
</dbReference>
<sequence>MSDSTSAPQAPHQAIPSLSIPSISGTKTSLPPLSHILASTQKHTYPASASLSAPSSASSSASAPRSNSAPHTQLPSISTFNIPFHNTAPAPFPTPVRNAVLPTTPMVSKHGSTYDPRTLGLPTPQSQPPNGPLAIPSLHQPAVEYQYAQTPSVPRQMPEAATAVFRTPSHKENAKGCKALEQDLRTKSFAFISHSQETFPLHEPSIDNAQLARRKRRRTSPAELCILQDEFLKCHTPNRSKRVEIAAKVDMTEKAVQIWFQNRRQNVRKLHMETKQDVHVDLMPVMERNTHPQMMPLPIAENLPAKQYDFHGPGMLRTPTKTSSVNGEDARSQFSTSPLESPTARSPFHSPSYKPSLVPAQLLVSTAPNPAHVFPVMKMMKTPAKKQPEPIASTPQQSTMHSRSSTVMASGASTMTFRLKSVTAKTPNASVRRKTKKLQAKTETSTKKRDANEDDVADVSMNPDDTFESHAEASVSKRKHDTKRQKVVAPAVVEGYNWSTSTPQKPSRETDASENPERRNLKDLLILSHDDEPTQAKKPLAINHNVLNRSVPATKTGEAVNGNGGEIECIEHLLSLRTGNWK</sequence>
<dbReference type="OrthoDB" id="6159439at2759"/>
<dbReference type="Gene3D" id="1.10.10.60">
    <property type="entry name" value="Homeodomain-like"/>
    <property type="match status" value="1"/>
</dbReference>
<feature type="region of interest" description="Disordered" evidence="6">
    <location>
        <begin position="316"/>
        <end position="352"/>
    </location>
</feature>
<feature type="compositionally biased region" description="Polar residues" evidence="6">
    <location>
        <begin position="71"/>
        <end position="80"/>
    </location>
</feature>
<dbReference type="SMART" id="SM00389">
    <property type="entry name" value="HOX"/>
    <property type="match status" value="1"/>
</dbReference>